<sequence>MESMSGTDWTDEKHSLYLKSMEASFVNQLYDSKEMLGWHSPNSTTTPSGQFKVLRGGCWQKVNFRRNNSEINRSNECHDLKVNPWIQHFRSSTKHRATANALPTFEDSTTCTSQMDDLSGRKEILSASETVSMRESHMCRQDMMCSDTEMSDQNFVDEEVEGENENNKRNTKRKKSSITRNDQLQDQSKSERLQLFQGTPSSGSKARRLKRIGIGGNSTSYS</sequence>
<evidence type="ECO:0000313" key="2">
    <source>
        <dbReference type="Proteomes" id="UP000828941"/>
    </source>
</evidence>
<accession>A0ACB9NMN2</accession>
<protein>
    <submittedName>
        <fullName evidence="1">Uncharacterized protein</fullName>
    </submittedName>
</protein>
<reference evidence="1 2" key="1">
    <citation type="journal article" date="2022" name="DNA Res.">
        <title>Chromosomal-level genome assembly of the orchid tree Bauhinia variegata (Leguminosae; Cercidoideae) supports the allotetraploid origin hypothesis of Bauhinia.</title>
        <authorList>
            <person name="Zhong Y."/>
            <person name="Chen Y."/>
            <person name="Zheng D."/>
            <person name="Pang J."/>
            <person name="Liu Y."/>
            <person name="Luo S."/>
            <person name="Meng S."/>
            <person name="Qian L."/>
            <person name="Wei D."/>
            <person name="Dai S."/>
            <person name="Zhou R."/>
        </authorList>
    </citation>
    <scope>NUCLEOTIDE SEQUENCE [LARGE SCALE GENOMIC DNA]</scope>
    <source>
        <strain evidence="1">BV-YZ2020</strain>
    </source>
</reference>
<dbReference type="EMBL" id="CM039431">
    <property type="protein sequence ID" value="KAI4336979.1"/>
    <property type="molecule type" value="Genomic_DNA"/>
</dbReference>
<name>A0ACB9NMN2_BAUVA</name>
<keyword evidence="2" id="KW-1185">Reference proteome</keyword>
<gene>
    <name evidence="1" type="ORF">L6164_015444</name>
</gene>
<evidence type="ECO:0000313" key="1">
    <source>
        <dbReference type="EMBL" id="KAI4336979.1"/>
    </source>
</evidence>
<proteinExistence type="predicted"/>
<dbReference type="Proteomes" id="UP000828941">
    <property type="component" value="Chromosome 6"/>
</dbReference>
<organism evidence="1 2">
    <name type="scientific">Bauhinia variegata</name>
    <name type="common">Purple orchid tree</name>
    <name type="synonym">Phanera variegata</name>
    <dbReference type="NCBI Taxonomy" id="167791"/>
    <lineage>
        <taxon>Eukaryota</taxon>
        <taxon>Viridiplantae</taxon>
        <taxon>Streptophyta</taxon>
        <taxon>Embryophyta</taxon>
        <taxon>Tracheophyta</taxon>
        <taxon>Spermatophyta</taxon>
        <taxon>Magnoliopsida</taxon>
        <taxon>eudicotyledons</taxon>
        <taxon>Gunneridae</taxon>
        <taxon>Pentapetalae</taxon>
        <taxon>rosids</taxon>
        <taxon>fabids</taxon>
        <taxon>Fabales</taxon>
        <taxon>Fabaceae</taxon>
        <taxon>Cercidoideae</taxon>
        <taxon>Cercideae</taxon>
        <taxon>Bauhiniinae</taxon>
        <taxon>Bauhinia</taxon>
    </lineage>
</organism>
<comment type="caution">
    <text evidence="1">The sequence shown here is derived from an EMBL/GenBank/DDBJ whole genome shotgun (WGS) entry which is preliminary data.</text>
</comment>